<dbReference type="CDD" id="cd00757">
    <property type="entry name" value="ThiF_MoeB_HesA_family"/>
    <property type="match status" value="1"/>
</dbReference>
<dbReference type="Gene3D" id="3.40.50.720">
    <property type="entry name" value="NAD(P)-binding Rossmann-like Domain"/>
    <property type="match status" value="1"/>
</dbReference>
<dbReference type="PANTHER" id="PTHR10953:SF102">
    <property type="entry name" value="ADENYLYLTRANSFERASE AND SULFURTRANSFERASE MOCS3"/>
    <property type="match status" value="1"/>
</dbReference>
<proteinExistence type="predicted"/>
<keyword evidence="4" id="KW-1185">Reference proteome</keyword>
<dbReference type="NCBIfam" id="NF004281">
    <property type="entry name" value="PRK05690.1"/>
    <property type="match status" value="1"/>
</dbReference>
<protein>
    <submittedName>
        <fullName evidence="3">Molybdopterin-synthase adenylyltransferase MoeB</fullName>
    </submittedName>
</protein>
<dbReference type="SUPFAM" id="SSF69572">
    <property type="entry name" value="Activating enzymes of the ubiquitin-like proteins"/>
    <property type="match status" value="1"/>
</dbReference>
<evidence type="ECO:0000256" key="1">
    <source>
        <dbReference type="SAM" id="MobiDB-lite"/>
    </source>
</evidence>
<evidence type="ECO:0000259" key="2">
    <source>
        <dbReference type="Pfam" id="PF00899"/>
    </source>
</evidence>
<name>A0ABX0JLH8_9PROT</name>
<dbReference type="Proteomes" id="UP000635278">
    <property type="component" value="Unassembled WGS sequence"/>
</dbReference>
<keyword evidence="3" id="KW-0548">Nucleotidyltransferase</keyword>
<dbReference type="InterPro" id="IPR045886">
    <property type="entry name" value="ThiF/MoeB/HesA"/>
</dbReference>
<accession>A0ABX0JLH8</accession>
<gene>
    <name evidence="3" type="primary">moeB</name>
    <name evidence="3" type="ORF">GOB93_05470</name>
</gene>
<organism evidence="3 4">
    <name type="scientific">Acetobacter musti</name>
    <dbReference type="NCBI Taxonomy" id="864732"/>
    <lineage>
        <taxon>Bacteria</taxon>
        <taxon>Pseudomonadati</taxon>
        <taxon>Pseudomonadota</taxon>
        <taxon>Alphaproteobacteria</taxon>
        <taxon>Acetobacterales</taxon>
        <taxon>Acetobacteraceae</taxon>
        <taxon>Acetobacter</taxon>
    </lineage>
</organism>
<dbReference type="InterPro" id="IPR000594">
    <property type="entry name" value="ThiF_NAD_FAD-bd"/>
</dbReference>
<dbReference type="EMBL" id="WOTB01000005">
    <property type="protein sequence ID" value="NHN84092.1"/>
    <property type="molecule type" value="Genomic_DNA"/>
</dbReference>
<dbReference type="RefSeq" id="WP_173582479.1">
    <property type="nucleotide sequence ID" value="NZ_WOTB01000005.1"/>
</dbReference>
<feature type="region of interest" description="Disordered" evidence="1">
    <location>
        <begin position="253"/>
        <end position="279"/>
    </location>
</feature>
<feature type="compositionally biased region" description="Basic and acidic residues" evidence="1">
    <location>
        <begin position="256"/>
        <end position="279"/>
    </location>
</feature>
<feature type="domain" description="THIF-type NAD/FAD binding fold" evidence="2">
    <location>
        <begin position="13"/>
        <end position="249"/>
    </location>
</feature>
<dbReference type="Pfam" id="PF00899">
    <property type="entry name" value="ThiF"/>
    <property type="match status" value="1"/>
</dbReference>
<comment type="caution">
    <text evidence="3">The sequence shown here is derived from an EMBL/GenBank/DDBJ whole genome shotgun (WGS) entry which is preliminary data.</text>
</comment>
<reference evidence="3 4" key="1">
    <citation type="journal article" date="2020" name="Int. J. Syst. Evol. Microbiol.">
        <title>Novel acetic acid bacteria from cider fermentations: Acetobacter conturbans sp. nov. and Acetobacter fallax sp. nov.</title>
        <authorList>
            <person name="Sombolestani A.S."/>
            <person name="Cleenwerck I."/>
            <person name="Cnockaert M."/>
            <person name="Borremans W."/>
            <person name="Wieme A.D."/>
            <person name="De Vuyst L."/>
            <person name="Vandamme P."/>
        </authorList>
    </citation>
    <scope>NUCLEOTIDE SEQUENCE [LARGE SCALE GENOMIC DNA]</scope>
    <source>
        <strain evidence="3 4">LMG 30640</strain>
    </source>
</reference>
<evidence type="ECO:0000313" key="3">
    <source>
        <dbReference type="EMBL" id="NHN84092.1"/>
    </source>
</evidence>
<dbReference type="InterPro" id="IPR035985">
    <property type="entry name" value="Ubiquitin-activating_enz"/>
</dbReference>
<keyword evidence="3" id="KW-0808">Transferase</keyword>
<dbReference type="GO" id="GO:0016779">
    <property type="term" value="F:nucleotidyltransferase activity"/>
    <property type="evidence" value="ECO:0007669"/>
    <property type="project" value="UniProtKB-KW"/>
</dbReference>
<dbReference type="PANTHER" id="PTHR10953">
    <property type="entry name" value="UBIQUITIN-ACTIVATING ENZYME E1"/>
    <property type="match status" value="1"/>
</dbReference>
<evidence type="ECO:0000313" key="4">
    <source>
        <dbReference type="Proteomes" id="UP000635278"/>
    </source>
</evidence>
<sequence length="279" mass="29742">MSPDLTEAEIQRYSRHILLPEVGGTGQIRLREASVLVVGAGGLGSPAAHYLAAAGVGRIGIVDHDRVELSNLQRQILHTTERVGSPKVDSARETLTALNPEIVIETYETRLTTDNAAELVRAYDLVCDGSDNFGTRYLVNATCVAERRTLISAAVTRFDGQISTFRPHIGGPCYECLFPRSVGAGDAPSCGDAGIFGAVTGVMGTLQATEALKEILDLGETLAGRLLLWDALATRFTTISIARDPHCPVCGGSVPEAERGAQRGAEHEPEAEHGREARL</sequence>